<proteinExistence type="predicted"/>
<dbReference type="InterPro" id="IPR011990">
    <property type="entry name" value="TPR-like_helical_dom_sf"/>
</dbReference>
<name>A0ABT9YGY7_9BACI</name>
<dbReference type="Gene3D" id="1.25.40.10">
    <property type="entry name" value="Tetratricopeptide repeat domain"/>
    <property type="match status" value="1"/>
</dbReference>
<dbReference type="PROSITE" id="PS50005">
    <property type="entry name" value="TPR"/>
    <property type="match status" value="1"/>
</dbReference>
<keyword evidence="2" id="KW-0378">Hydrolase</keyword>
<protein>
    <submittedName>
        <fullName evidence="2">Response regulator aspartate phosphatase B</fullName>
        <ecNumber evidence="2">3.1.-.-</ecNumber>
    </submittedName>
</protein>
<evidence type="ECO:0000256" key="1">
    <source>
        <dbReference type="PROSITE-ProRule" id="PRU00339"/>
    </source>
</evidence>
<comment type="caution">
    <text evidence="2">The sequence shown here is derived from an EMBL/GenBank/DDBJ whole genome shotgun (WGS) entry which is preliminary data.</text>
</comment>
<keyword evidence="3" id="KW-1185">Reference proteome</keyword>
<dbReference type="EMBL" id="JAUSUA010000002">
    <property type="protein sequence ID" value="MDQ0206863.1"/>
    <property type="molecule type" value="Genomic_DNA"/>
</dbReference>
<dbReference type="Pfam" id="PF18801">
    <property type="entry name" value="RapH_N"/>
    <property type="match status" value="1"/>
</dbReference>
<gene>
    <name evidence="2" type="ORF">J2S05_001662</name>
</gene>
<evidence type="ECO:0000313" key="2">
    <source>
        <dbReference type="EMBL" id="MDQ0206863.1"/>
    </source>
</evidence>
<dbReference type="SUPFAM" id="SSF48452">
    <property type="entry name" value="TPR-like"/>
    <property type="match status" value="2"/>
</dbReference>
<dbReference type="RefSeq" id="WP_306981701.1">
    <property type="nucleotide sequence ID" value="NZ_JAUSUA010000002.1"/>
</dbReference>
<dbReference type="EC" id="3.1.-.-" evidence="2"/>
<dbReference type="Pfam" id="PF13181">
    <property type="entry name" value="TPR_8"/>
    <property type="match status" value="2"/>
</dbReference>
<dbReference type="SMART" id="SM00028">
    <property type="entry name" value="TPR"/>
    <property type="match status" value="6"/>
</dbReference>
<sequence>MQTLNPPEIVGAKLVEWYSCIVARDVDQAEESKKTVEELISNMRKHDKVDTHYKLVQLRHQFMLLELKMEITPEELEKMKIKADASDNRLKYLYYFMTAQYEMYKHRFKSAIRTFQIAQKYLDNVNDIYERGEFYQRLGFCYYRLDDYTSAIKYTKKSLEILNLSDKHEERAMNCKLIQAYIATELNHYDKAELIYEEILGISEAYPLSQSIIYRGLALNRIRQKKFLDAKKFLIRSLDIDASKNTLTEIQNKYNLANTLYRLGENKEAKKTLDEAEEKSLEYDLIEQIAKSVITRGLYESYNQDMIDDGLEILKQNELYFEFSEMSEEVADFLEDNNQFEEALKYLRLARQAPNNLKLLEDLL</sequence>
<dbReference type="Proteomes" id="UP001225034">
    <property type="component" value="Unassembled WGS sequence"/>
</dbReference>
<accession>A0ABT9YGY7</accession>
<keyword evidence="1" id="KW-0802">TPR repeat</keyword>
<organism evidence="2 3">
    <name type="scientific">Alkalicoccobacillus murimartini</name>
    <dbReference type="NCBI Taxonomy" id="171685"/>
    <lineage>
        <taxon>Bacteria</taxon>
        <taxon>Bacillati</taxon>
        <taxon>Bacillota</taxon>
        <taxon>Bacilli</taxon>
        <taxon>Bacillales</taxon>
        <taxon>Bacillaceae</taxon>
        <taxon>Alkalicoccobacillus</taxon>
    </lineage>
</organism>
<evidence type="ECO:0000313" key="3">
    <source>
        <dbReference type="Proteomes" id="UP001225034"/>
    </source>
</evidence>
<reference evidence="2 3" key="1">
    <citation type="submission" date="2023-07" db="EMBL/GenBank/DDBJ databases">
        <title>Genomic Encyclopedia of Type Strains, Phase IV (KMG-IV): sequencing the most valuable type-strain genomes for metagenomic binning, comparative biology and taxonomic classification.</title>
        <authorList>
            <person name="Goeker M."/>
        </authorList>
    </citation>
    <scope>NUCLEOTIDE SEQUENCE [LARGE SCALE GENOMIC DNA]</scope>
    <source>
        <strain evidence="2 3">DSM 19154</strain>
    </source>
</reference>
<feature type="repeat" description="TPR" evidence="1">
    <location>
        <begin position="132"/>
        <end position="165"/>
    </location>
</feature>
<dbReference type="GO" id="GO:0016787">
    <property type="term" value="F:hydrolase activity"/>
    <property type="evidence" value="ECO:0007669"/>
    <property type="project" value="UniProtKB-KW"/>
</dbReference>
<dbReference type="InterPro" id="IPR019734">
    <property type="entry name" value="TPR_rpt"/>
</dbReference>